<evidence type="ECO:0000256" key="6">
    <source>
        <dbReference type="ARBA" id="ARBA00023186"/>
    </source>
</evidence>
<dbReference type="GO" id="GO:0051879">
    <property type="term" value="F:Hsp90 protein binding"/>
    <property type="evidence" value="ECO:0007669"/>
    <property type="project" value="TreeGrafter"/>
</dbReference>
<dbReference type="GO" id="GO:0007517">
    <property type="term" value="P:muscle organ development"/>
    <property type="evidence" value="ECO:0007669"/>
    <property type="project" value="UniProtKB-KW"/>
</dbReference>
<dbReference type="PANTHER" id="PTHR45994">
    <property type="entry name" value="FI21225P1"/>
    <property type="match status" value="1"/>
</dbReference>
<dbReference type="InterPro" id="IPR016024">
    <property type="entry name" value="ARM-type_fold"/>
</dbReference>
<dbReference type="PROSITE" id="PS50005">
    <property type="entry name" value="TPR"/>
    <property type="match status" value="1"/>
</dbReference>
<reference evidence="9" key="1">
    <citation type="submission" date="2022-01" db="EMBL/GenBank/DDBJ databases">
        <title>Genome Sequence Resource for Two Populations of Ditylenchus destructor, the Migratory Endoparasitic Phytonematode.</title>
        <authorList>
            <person name="Zhang H."/>
            <person name="Lin R."/>
            <person name="Xie B."/>
        </authorList>
    </citation>
    <scope>NUCLEOTIDE SEQUENCE</scope>
    <source>
        <strain evidence="9">BazhouSP</strain>
    </source>
</reference>
<evidence type="ECO:0000256" key="7">
    <source>
        <dbReference type="PROSITE-ProRule" id="PRU00339"/>
    </source>
</evidence>
<dbReference type="GO" id="GO:0030154">
    <property type="term" value="P:cell differentiation"/>
    <property type="evidence" value="ECO:0007669"/>
    <property type="project" value="UniProtKB-KW"/>
</dbReference>
<dbReference type="SUPFAM" id="SSF48371">
    <property type="entry name" value="ARM repeat"/>
    <property type="match status" value="2"/>
</dbReference>
<dbReference type="Proteomes" id="UP001201812">
    <property type="component" value="Unassembled WGS sequence"/>
</dbReference>
<evidence type="ECO:0000256" key="1">
    <source>
        <dbReference type="ARBA" id="ARBA00004556"/>
    </source>
</evidence>
<dbReference type="SUPFAM" id="SSF48452">
    <property type="entry name" value="TPR-like"/>
    <property type="match status" value="1"/>
</dbReference>
<dbReference type="Pfam" id="PF11701">
    <property type="entry name" value="UNC45-central"/>
    <property type="match status" value="1"/>
</dbReference>
<organism evidence="9 10">
    <name type="scientific">Ditylenchus destructor</name>
    <dbReference type="NCBI Taxonomy" id="166010"/>
    <lineage>
        <taxon>Eukaryota</taxon>
        <taxon>Metazoa</taxon>
        <taxon>Ecdysozoa</taxon>
        <taxon>Nematoda</taxon>
        <taxon>Chromadorea</taxon>
        <taxon>Rhabditida</taxon>
        <taxon>Tylenchina</taxon>
        <taxon>Tylenchomorpha</taxon>
        <taxon>Sphaerularioidea</taxon>
        <taxon>Anguinidae</taxon>
        <taxon>Anguininae</taxon>
        <taxon>Ditylenchus</taxon>
    </lineage>
</organism>
<feature type="domain" description="UNC-45/Cro1/She4 central" evidence="8">
    <location>
        <begin position="311"/>
        <end position="497"/>
    </location>
</feature>
<evidence type="ECO:0000259" key="8">
    <source>
        <dbReference type="Pfam" id="PF11701"/>
    </source>
</evidence>
<protein>
    <submittedName>
        <fullName evidence="9">Myosin-binding striated muscle assembly central domain-containing protein</fullName>
    </submittedName>
</protein>
<gene>
    <name evidence="9" type="ORF">DdX_07618</name>
</gene>
<dbReference type="InterPro" id="IPR019734">
    <property type="entry name" value="TPR_rpt"/>
</dbReference>
<evidence type="ECO:0000256" key="4">
    <source>
        <dbReference type="ARBA" id="ARBA00022541"/>
    </source>
</evidence>
<sequence length="951" mass="106336">MTVDSAQEPSSVEEFKIAGNEAYKNSDYQVAEDYYSKALSLNPELREKSILYKNRAMARLKLENFEGAESDCSSALEISPYDVKALYRRAMSREKLDKIGPAFVDAKEAARLQPNDRTIIELCESLLKVNTDRLKKVESTQNKVAEMMRMTFDNQNGEQKLNAINNLLVLCRDSEDGASRVWQDGKIVDQLLSVIKEKDKWSDEFALSAIRIMDELAKKRERACALTDLISIPVLTRLTAERNTSQFIEAASALLQRVINGLAAMDRNKEIKPDNEVVEKNKIPIIRIILEIEEIITDKQYSATVREISLDFLLKNLMHMDGGLPRGWSWRFVEDRGLFKVLHIACQIPELCDYPVTAETRQHVAIFLARLYDDMVFDQRRALYKDRVDQVFNGLLSDIDKRENRIKLAALLITLLQGPVDTGISLVTNDTVTNIMLQMAASGDSLEQSIAAELIVLSVSKHERATAIIKTGLPVLRKLFNSSDQNVKVRALVGLCKCAAAGGDDCAKQTMDEGTTIKLADICKKFLLAIDKYSVDVRRFACEGLSYLSLDADVKEFIIDDPILVKALVSLAQSAGAMCVFTLAAIYVNLSNAYEKPKIDEEMVKLAQFAKHHVPETHLKDTDEYVEKRVRKLVEGGAVTACVAVSKTESKNALDNLARCMNAFCGISDLTGQIISEGGAKLLLKLHKECSAVGKLKAAHGLAKLGARSDPSIAFPGQRAYEVVKPMVDLLHPEVEGLANYDALLTLTNLSSTGDSLRKRILKEKSIPKIEEFWFDNYEGHEMLRSAAAELLLNMLFCEDFFKETIKPNSDRVKLWVLYCAEGDERLKLASSAGFATLTEDPEVCQRILNEIKGWVEHFTELAMSENPEIQRRCLMGIANMVESSEKVASEIMASDVFRVLVAITKLDNKERKGAQEQAKRALDAAEKLGVIKATDRELHERKIKLATVNE</sequence>
<evidence type="ECO:0000313" key="10">
    <source>
        <dbReference type="Proteomes" id="UP001201812"/>
    </source>
</evidence>
<keyword evidence="4" id="KW-0517">Myogenesis</keyword>
<evidence type="ECO:0000313" key="9">
    <source>
        <dbReference type="EMBL" id="KAI1716556.1"/>
    </source>
</evidence>
<accession>A0AAD4N8Z2</accession>
<evidence type="ECO:0000256" key="2">
    <source>
        <dbReference type="ARBA" id="ARBA00022473"/>
    </source>
</evidence>
<keyword evidence="7" id="KW-0802">TPR repeat</keyword>
<dbReference type="Gene3D" id="1.25.40.10">
    <property type="entry name" value="Tetratricopeptide repeat domain"/>
    <property type="match status" value="1"/>
</dbReference>
<keyword evidence="2" id="KW-0217">Developmental protein</keyword>
<keyword evidence="10" id="KW-1185">Reference proteome</keyword>
<dbReference type="AlphaFoldDB" id="A0AAD4N8Z2"/>
<dbReference type="Gene3D" id="1.25.10.10">
    <property type="entry name" value="Leucine-rich Repeat Variant"/>
    <property type="match status" value="2"/>
</dbReference>
<evidence type="ECO:0000256" key="3">
    <source>
        <dbReference type="ARBA" id="ARBA00022490"/>
    </source>
</evidence>
<dbReference type="PANTHER" id="PTHR45994:SF1">
    <property type="entry name" value="FI21225P1"/>
    <property type="match status" value="1"/>
</dbReference>
<name>A0AAD4N8Z2_9BILA</name>
<feature type="repeat" description="TPR" evidence="7">
    <location>
        <begin position="12"/>
        <end position="45"/>
    </location>
</feature>
<comment type="subcellular location">
    <subcellularLocation>
        <location evidence="1">Cytoplasm</location>
        <location evidence="1">Perinuclear region</location>
    </subcellularLocation>
</comment>
<proteinExistence type="predicted"/>
<dbReference type="SMART" id="SM00028">
    <property type="entry name" value="TPR"/>
    <property type="match status" value="3"/>
</dbReference>
<keyword evidence="6" id="KW-0143">Chaperone</keyword>
<dbReference type="GO" id="GO:0048471">
    <property type="term" value="C:perinuclear region of cytoplasm"/>
    <property type="evidence" value="ECO:0007669"/>
    <property type="project" value="UniProtKB-SubCell"/>
</dbReference>
<keyword evidence="5" id="KW-0221">Differentiation</keyword>
<dbReference type="EMBL" id="JAKKPZ010000010">
    <property type="protein sequence ID" value="KAI1716556.1"/>
    <property type="molecule type" value="Genomic_DNA"/>
</dbReference>
<keyword evidence="3" id="KW-0963">Cytoplasm</keyword>
<dbReference type="InterPro" id="IPR011990">
    <property type="entry name" value="TPR-like_helical_dom_sf"/>
</dbReference>
<comment type="caution">
    <text evidence="9">The sequence shown here is derived from an EMBL/GenBank/DDBJ whole genome shotgun (WGS) entry which is preliminary data.</text>
</comment>
<dbReference type="InterPro" id="IPR011989">
    <property type="entry name" value="ARM-like"/>
</dbReference>
<evidence type="ECO:0000256" key="5">
    <source>
        <dbReference type="ARBA" id="ARBA00022782"/>
    </source>
</evidence>
<dbReference type="InterPro" id="IPR024660">
    <property type="entry name" value="UCS_central_dom"/>
</dbReference>